<keyword evidence="4" id="KW-1185">Reference proteome</keyword>
<organism evidence="3 4">
    <name type="scientific">Aphanomyces stellatus</name>
    <dbReference type="NCBI Taxonomy" id="120398"/>
    <lineage>
        <taxon>Eukaryota</taxon>
        <taxon>Sar</taxon>
        <taxon>Stramenopiles</taxon>
        <taxon>Oomycota</taxon>
        <taxon>Saprolegniomycetes</taxon>
        <taxon>Saprolegniales</taxon>
        <taxon>Verrucalvaceae</taxon>
        <taxon>Aphanomyces</taxon>
    </lineage>
</organism>
<evidence type="ECO:0000313" key="4">
    <source>
        <dbReference type="Proteomes" id="UP000332933"/>
    </source>
</evidence>
<dbReference type="AlphaFoldDB" id="A0A485KN56"/>
<name>A0A485KN56_9STRA</name>
<feature type="chain" id="PRO_5036355432" evidence="1">
    <location>
        <begin position="24"/>
        <end position="111"/>
    </location>
</feature>
<dbReference type="EMBL" id="VJMH01005145">
    <property type="protein sequence ID" value="KAF0699958.1"/>
    <property type="molecule type" value="Genomic_DNA"/>
</dbReference>
<evidence type="ECO:0000256" key="1">
    <source>
        <dbReference type="SAM" id="SignalP"/>
    </source>
</evidence>
<gene>
    <name evidence="3" type="primary">Aste57867_9508</name>
    <name evidence="2" type="ORF">As57867_009471</name>
    <name evidence="3" type="ORF">ASTE57867_9508</name>
</gene>
<sequence length="111" mass="12329">MKTFTSSQFLTITLAAVTTLVEGGNHTHQQYAHFTAFGPPVFAPFSMDSIGVLPTDTQLEVVTKWSPAEFTSHTSFYLYSPRSPRNSAASRFSFKERSRSANFTEIDVVTV</sequence>
<keyword evidence="1" id="KW-0732">Signal</keyword>
<proteinExistence type="predicted"/>
<accession>A0A485KN56</accession>
<reference evidence="2" key="2">
    <citation type="submission" date="2019-06" db="EMBL/GenBank/DDBJ databases">
        <title>Genomics analysis of Aphanomyces spp. identifies a new class of oomycete effector associated with host adaptation.</title>
        <authorList>
            <person name="Gaulin E."/>
        </authorList>
    </citation>
    <scope>NUCLEOTIDE SEQUENCE</scope>
    <source>
        <strain evidence="2">CBS 578.67</strain>
    </source>
</reference>
<dbReference type="Proteomes" id="UP000332933">
    <property type="component" value="Unassembled WGS sequence"/>
</dbReference>
<evidence type="ECO:0000313" key="2">
    <source>
        <dbReference type="EMBL" id="KAF0699958.1"/>
    </source>
</evidence>
<protein>
    <submittedName>
        <fullName evidence="3">Aste57867_9508 protein</fullName>
    </submittedName>
</protein>
<dbReference type="EMBL" id="CAADRA010005166">
    <property type="protein sequence ID" value="VFT86387.1"/>
    <property type="molecule type" value="Genomic_DNA"/>
</dbReference>
<dbReference type="OrthoDB" id="76760at2759"/>
<evidence type="ECO:0000313" key="3">
    <source>
        <dbReference type="EMBL" id="VFT86387.1"/>
    </source>
</evidence>
<feature type="signal peptide" evidence="1">
    <location>
        <begin position="1"/>
        <end position="23"/>
    </location>
</feature>
<reference evidence="3 4" key="1">
    <citation type="submission" date="2019-03" db="EMBL/GenBank/DDBJ databases">
        <authorList>
            <person name="Gaulin E."/>
            <person name="Dumas B."/>
        </authorList>
    </citation>
    <scope>NUCLEOTIDE SEQUENCE [LARGE SCALE GENOMIC DNA]</scope>
    <source>
        <strain evidence="3">CBS 568.67</strain>
    </source>
</reference>